<evidence type="ECO:0000313" key="2">
    <source>
        <dbReference type="Proteomes" id="UP000659698"/>
    </source>
</evidence>
<sequence>MRFLPIALLCFCFFFLGCREDENDSPKIALEITVVDASSSTSAKPQVLPSANATVYVYLSEEEARNQRPAYTGKTNNKGVLAISLPVKDRYFFTAENGNARSSKNGYAIMGIFESEDGLGYAAQQTPPAQLGGIILMDYNGDGLVNDLDKNRFRISSGFTLESVNKLTLYISE</sequence>
<organism evidence="1 2">
    <name type="scientific">Rufibacter sediminis</name>
    <dbReference type="NCBI Taxonomy" id="2762756"/>
    <lineage>
        <taxon>Bacteria</taxon>
        <taxon>Pseudomonadati</taxon>
        <taxon>Bacteroidota</taxon>
        <taxon>Cytophagia</taxon>
        <taxon>Cytophagales</taxon>
        <taxon>Hymenobacteraceae</taxon>
        <taxon>Rufibacter</taxon>
    </lineage>
</organism>
<comment type="caution">
    <text evidence="1">The sequence shown here is derived from an EMBL/GenBank/DDBJ whole genome shotgun (WGS) entry which is preliminary data.</text>
</comment>
<keyword evidence="2" id="KW-1185">Reference proteome</keyword>
<accession>A0ABR6VWT8</accession>
<proteinExistence type="predicted"/>
<name>A0ABR6VWT8_9BACT</name>
<reference evidence="1 2" key="1">
    <citation type="journal article" date="2019" name="Int. J. Syst. Evol. Microbiol.">
        <title>Rufibacter sediminis sp. nov., isolated from freshwater lake sediment.</title>
        <authorList>
            <person name="Qu J.H."/>
            <person name="Zhang L.J."/>
            <person name="Fu Y.H."/>
            <person name="Li H.F."/>
        </authorList>
    </citation>
    <scope>NUCLEOTIDE SEQUENCE [LARGE SCALE GENOMIC DNA]</scope>
    <source>
        <strain evidence="1 2">H-1</strain>
    </source>
</reference>
<dbReference type="RefSeq" id="WP_186640783.1">
    <property type="nucleotide sequence ID" value="NZ_JACOAF010000042.1"/>
</dbReference>
<dbReference type="PROSITE" id="PS51257">
    <property type="entry name" value="PROKAR_LIPOPROTEIN"/>
    <property type="match status" value="1"/>
</dbReference>
<protein>
    <submittedName>
        <fullName evidence="1">Uncharacterized protein</fullName>
    </submittedName>
</protein>
<dbReference type="Proteomes" id="UP000659698">
    <property type="component" value="Unassembled WGS sequence"/>
</dbReference>
<dbReference type="EMBL" id="JACOAF010000042">
    <property type="protein sequence ID" value="MBC3541662.1"/>
    <property type="molecule type" value="Genomic_DNA"/>
</dbReference>
<evidence type="ECO:0000313" key="1">
    <source>
        <dbReference type="EMBL" id="MBC3541662.1"/>
    </source>
</evidence>
<gene>
    <name evidence="1" type="ORF">H7U12_18345</name>
</gene>